<protein>
    <submittedName>
        <fullName evidence="1">Uncharacterized protein</fullName>
    </submittedName>
</protein>
<evidence type="ECO:0000313" key="1">
    <source>
        <dbReference type="EMBL" id="RNA36079.1"/>
    </source>
</evidence>
<name>A0A3M7SK29_BRAPC</name>
<keyword evidence="2" id="KW-1185">Reference proteome</keyword>
<proteinExistence type="predicted"/>
<dbReference type="EMBL" id="REGN01001246">
    <property type="protein sequence ID" value="RNA36079.1"/>
    <property type="molecule type" value="Genomic_DNA"/>
</dbReference>
<gene>
    <name evidence="1" type="ORF">BpHYR1_052729</name>
</gene>
<evidence type="ECO:0000313" key="2">
    <source>
        <dbReference type="Proteomes" id="UP000276133"/>
    </source>
</evidence>
<organism evidence="1 2">
    <name type="scientific">Brachionus plicatilis</name>
    <name type="common">Marine rotifer</name>
    <name type="synonym">Brachionus muelleri</name>
    <dbReference type="NCBI Taxonomy" id="10195"/>
    <lineage>
        <taxon>Eukaryota</taxon>
        <taxon>Metazoa</taxon>
        <taxon>Spiralia</taxon>
        <taxon>Gnathifera</taxon>
        <taxon>Rotifera</taxon>
        <taxon>Eurotatoria</taxon>
        <taxon>Monogononta</taxon>
        <taxon>Pseudotrocha</taxon>
        <taxon>Ploima</taxon>
        <taxon>Brachionidae</taxon>
        <taxon>Brachionus</taxon>
    </lineage>
</organism>
<reference evidence="1 2" key="1">
    <citation type="journal article" date="2018" name="Sci. Rep.">
        <title>Genomic signatures of local adaptation to the degree of environmental predictability in rotifers.</title>
        <authorList>
            <person name="Franch-Gras L."/>
            <person name="Hahn C."/>
            <person name="Garcia-Roger E.M."/>
            <person name="Carmona M.J."/>
            <person name="Serra M."/>
            <person name="Gomez A."/>
        </authorList>
    </citation>
    <scope>NUCLEOTIDE SEQUENCE [LARGE SCALE GENOMIC DNA]</scope>
    <source>
        <strain evidence="1">HYR1</strain>
    </source>
</reference>
<dbReference type="AlphaFoldDB" id="A0A3M7SK29"/>
<comment type="caution">
    <text evidence="1">The sequence shown here is derived from an EMBL/GenBank/DDBJ whole genome shotgun (WGS) entry which is preliminary data.</text>
</comment>
<accession>A0A3M7SK29</accession>
<sequence>MLRTAKAPKLSIYHNSQPSAQRLAFGHTMRTKNIFPKDPSDLGIHARRGLIQTNNTRISQNSNCCGQFSFVAA</sequence>
<dbReference type="Proteomes" id="UP000276133">
    <property type="component" value="Unassembled WGS sequence"/>
</dbReference>